<comment type="caution">
    <text evidence="1">The sequence shown here is derived from an EMBL/GenBank/DDBJ whole genome shotgun (WGS) entry which is preliminary data.</text>
</comment>
<dbReference type="SMART" id="SM00671">
    <property type="entry name" value="SEL1"/>
    <property type="match status" value="13"/>
</dbReference>
<accession>A0ABU8TR77</accession>
<evidence type="ECO:0000313" key="2">
    <source>
        <dbReference type="Proteomes" id="UP001385499"/>
    </source>
</evidence>
<reference evidence="1 2" key="1">
    <citation type="submission" date="2024-02" db="EMBL/GenBank/DDBJ databases">
        <title>Roseibium algae sp. nov., isolated from marine alga (Grateloupia sp.), showing potential in myo-inositol conversion.</title>
        <authorList>
            <person name="Wang Y."/>
        </authorList>
    </citation>
    <scope>NUCLEOTIDE SEQUENCE [LARGE SCALE GENOMIC DNA]</scope>
    <source>
        <strain evidence="1 2">H3510</strain>
    </source>
</reference>
<dbReference type="Proteomes" id="UP001385499">
    <property type="component" value="Unassembled WGS sequence"/>
</dbReference>
<dbReference type="RefSeq" id="WP_340277394.1">
    <property type="nucleotide sequence ID" value="NZ_JBAKIA010000024.1"/>
</dbReference>
<dbReference type="Pfam" id="PF08238">
    <property type="entry name" value="Sel1"/>
    <property type="match status" value="11"/>
</dbReference>
<dbReference type="InterPro" id="IPR050767">
    <property type="entry name" value="Sel1_AlgK"/>
</dbReference>
<dbReference type="PANTHER" id="PTHR11102:SF147">
    <property type="entry name" value="SEL1L ADAPTOR SUBUNIT OF ERAD E3 UBIQUITIN LIGASE"/>
    <property type="match status" value="1"/>
</dbReference>
<organism evidence="1 2">
    <name type="scientific">Roseibium algae</name>
    <dbReference type="NCBI Taxonomy" id="3123038"/>
    <lineage>
        <taxon>Bacteria</taxon>
        <taxon>Pseudomonadati</taxon>
        <taxon>Pseudomonadota</taxon>
        <taxon>Alphaproteobacteria</taxon>
        <taxon>Hyphomicrobiales</taxon>
        <taxon>Stappiaceae</taxon>
        <taxon>Roseibium</taxon>
    </lineage>
</organism>
<proteinExistence type="predicted"/>
<keyword evidence="2" id="KW-1185">Reference proteome</keyword>
<name>A0ABU8TR77_9HYPH</name>
<dbReference type="Gene3D" id="1.25.40.10">
    <property type="entry name" value="Tetratricopeptide repeat domain"/>
    <property type="match status" value="3"/>
</dbReference>
<protein>
    <recommendedName>
        <fullName evidence="3">TPR repeat protein</fullName>
    </recommendedName>
</protein>
<dbReference type="SUPFAM" id="SSF81901">
    <property type="entry name" value="HCP-like"/>
    <property type="match status" value="4"/>
</dbReference>
<dbReference type="InterPro" id="IPR011990">
    <property type="entry name" value="TPR-like_helical_dom_sf"/>
</dbReference>
<dbReference type="PANTHER" id="PTHR11102">
    <property type="entry name" value="SEL-1-LIKE PROTEIN"/>
    <property type="match status" value="1"/>
</dbReference>
<evidence type="ECO:0008006" key="3">
    <source>
        <dbReference type="Google" id="ProtNLM"/>
    </source>
</evidence>
<dbReference type="EMBL" id="JBAKIA010000024">
    <property type="protein sequence ID" value="MEJ8476684.1"/>
    <property type="molecule type" value="Genomic_DNA"/>
</dbReference>
<evidence type="ECO:0000313" key="1">
    <source>
        <dbReference type="EMBL" id="MEJ8476684.1"/>
    </source>
</evidence>
<dbReference type="InterPro" id="IPR006597">
    <property type="entry name" value="Sel1-like"/>
</dbReference>
<sequence>MEIAAATAIAVSREYLKGSEQAPRSPETARRILQAAMDLYPESRRSLLLPMARVLQAAAETSGDLKRAESYLLEAYDSGYTRAALALGQFYGEDGPAEMRDAEMARNYLQLSALAADPDGLQEYAQVLVIDPDVPVKQKRTAVLGALLNMVALLKEGDCSVLNDIGFFYLRGVLVQQDVGTALKWLEAFAQTGHTRTANYLANLFVSNQVEQIDVSKSLQYLQQAADGGIASAQFGLGKAYVTGLSIEPDLALAEKYFLAASAQNLHAADEWLARIYSGEFGGEAYEAKAKIYFEKALQQPEKSKSLPVIYGGYLSEVGGKEDLLKALGILQQATNAGSVDAANEIAKIYLQLGGEDSKLLEKAMEYFRTAARSGNPDSASKLARMFSCGMGVPISVNLANEWLHQSAVLGGVNSIYITGLNLLASNDPAAQERGRIYIKQAAFKGNPSAIGYAVARWEKGIEGFEEQPQAAARLIAFVDNLKDPDLRMRAKLAILKNRFEVATTVEDKEAQIAALEPMLEEGGAEALLAKAEMLRNAGTAKAPDLAELYRMIAEMGDSRGQREFGKHLLADLTLDVSVGRGWLEKAAKAGDFKAKLALLDPGAEDALQVMASIATSGEVCTVDEMVSMARVYSTLPDPQAGTMARYWMSLATTIADQDGDDLYAIGSAFQDGVDGLDQRYRAEEYLRGALALGRTSVLRDLAEGHLKGFWRQSSPEKAKEYLTSLADLGDKEAGNKLLSEIADGTIHSDLKEVSDLLVFLGDEVNAPDKYLLKLARLNLEGRLGETDHQKVLEWLTVSARNGEPNSMYRLYQAHFFGNGTAKDVGLGLDWLQKSAEAGNAKAARDLAVAYKVGVPGLSPDPEKASFWEQQYNDLSDVD</sequence>
<gene>
    <name evidence="1" type="ORF">V6575_21595</name>
</gene>